<evidence type="ECO:0000313" key="21">
    <source>
        <dbReference type="EMBL" id="EFJ08462.1"/>
    </source>
</evidence>
<dbReference type="InterPro" id="IPR001757">
    <property type="entry name" value="P_typ_ATPase"/>
</dbReference>
<protein>
    <recommendedName>
        <fullName evidence="17">Calcium-transporting ATPase</fullName>
        <ecNumber evidence="17">7.2.2.10</ecNumber>
    </recommendedName>
</protein>
<proteinExistence type="inferred from homology"/>
<keyword evidence="14 17" id="KW-0406">Ion transport</keyword>
<dbReference type="Gene3D" id="3.40.1110.10">
    <property type="entry name" value="Calcium-transporting ATPase, cytoplasmic domain N"/>
    <property type="match status" value="1"/>
</dbReference>
<dbReference type="GO" id="GO:0005886">
    <property type="term" value="C:plasma membrane"/>
    <property type="evidence" value="ECO:0000318"/>
    <property type="project" value="GO_Central"/>
</dbReference>
<feature type="transmembrane region" description="Helical" evidence="17">
    <location>
        <begin position="963"/>
        <end position="984"/>
    </location>
</feature>
<dbReference type="InterPro" id="IPR023214">
    <property type="entry name" value="HAD_sf"/>
</dbReference>
<dbReference type="Gene3D" id="3.40.50.1000">
    <property type="entry name" value="HAD superfamily/HAD-like"/>
    <property type="match status" value="1"/>
</dbReference>
<comment type="similarity">
    <text evidence="2 17">Belongs to the cation transport ATPase (P-type) (TC 3.A.3) family. Type IIB subfamily.</text>
</comment>
<evidence type="ECO:0000256" key="7">
    <source>
        <dbReference type="ARBA" id="ARBA00022741"/>
    </source>
</evidence>
<dbReference type="GO" id="GO:0016887">
    <property type="term" value="F:ATP hydrolysis activity"/>
    <property type="evidence" value="ECO:0007669"/>
    <property type="project" value="InterPro"/>
</dbReference>
<dbReference type="Pfam" id="PF00689">
    <property type="entry name" value="Cation_ATPase_C"/>
    <property type="match status" value="1"/>
</dbReference>
<feature type="domain" description="Cation-transporting P-type ATPase C-terminal" evidence="19">
    <location>
        <begin position="821"/>
        <end position="1017"/>
    </location>
</feature>
<dbReference type="Pfam" id="PF00690">
    <property type="entry name" value="Cation_ATPase_N"/>
    <property type="match status" value="1"/>
</dbReference>
<feature type="transmembrane region" description="Helical" evidence="17">
    <location>
        <begin position="388"/>
        <end position="414"/>
    </location>
</feature>
<dbReference type="InterPro" id="IPR023299">
    <property type="entry name" value="ATPase_P-typ_cyto_dom_N"/>
</dbReference>
<keyword evidence="15 17" id="KW-0472">Membrane</keyword>
<dbReference type="HOGENOM" id="CLU_002360_9_0_1"/>
<evidence type="ECO:0000259" key="20">
    <source>
        <dbReference type="Pfam" id="PF00690"/>
    </source>
</evidence>
<evidence type="ECO:0000256" key="14">
    <source>
        <dbReference type="ARBA" id="ARBA00023065"/>
    </source>
</evidence>
<keyword evidence="7 17" id="KW-0547">Nucleotide-binding</keyword>
<keyword evidence="12" id="KW-1278">Translocase</keyword>
<dbReference type="Gene3D" id="2.70.150.10">
    <property type="entry name" value="Calcium-transporting ATPase, cytoplasmic transduction domain A"/>
    <property type="match status" value="1"/>
</dbReference>
<name>D8T4Q6_SELML</name>
<evidence type="ECO:0000256" key="3">
    <source>
        <dbReference type="ARBA" id="ARBA00022448"/>
    </source>
</evidence>
<dbReference type="InterPro" id="IPR008250">
    <property type="entry name" value="ATPase_P-typ_transduc_dom_A_sf"/>
</dbReference>
<evidence type="ECO:0000256" key="10">
    <source>
        <dbReference type="ARBA" id="ARBA00022842"/>
    </source>
</evidence>
<dbReference type="Gramene" id="EFJ08462">
    <property type="protein sequence ID" value="EFJ08462"/>
    <property type="gene ID" value="SELMODRAFT_451597"/>
</dbReference>
<dbReference type="InterPro" id="IPR036412">
    <property type="entry name" value="HAD-like_sf"/>
</dbReference>
<gene>
    <name evidence="21" type="primary">ACA9B-2</name>
    <name evidence="21" type="ORF">SELMODRAFT_451597</name>
</gene>
<dbReference type="GO" id="GO:0005516">
    <property type="term" value="F:calmodulin binding"/>
    <property type="evidence" value="ECO:0007669"/>
    <property type="project" value="UniProtKB-KW"/>
</dbReference>
<dbReference type="KEGG" id="smo:SELMODRAFT_451597"/>
<evidence type="ECO:0000313" key="22">
    <source>
        <dbReference type="Proteomes" id="UP000001514"/>
    </source>
</evidence>
<dbReference type="PRINTS" id="PR00119">
    <property type="entry name" value="CATATPASE"/>
</dbReference>
<dbReference type="InterPro" id="IPR018303">
    <property type="entry name" value="ATPase_P-typ_P_site"/>
</dbReference>
<dbReference type="Gene3D" id="1.20.1110.10">
    <property type="entry name" value="Calcium-transporting ATPase, transmembrane domain"/>
    <property type="match status" value="1"/>
</dbReference>
<comment type="caution">
    <text evidence="17">Lacks conserved residue(s) required for the propagation of feature annotation.</text>
</comment>
<keyword evidence="4 17" id="KW-0109">Calcium transport</keyword>
<dbReference type="SFLD" id="SFLDG00002">
    <property type="entry name" value="C1.7:_P-type_atpase_like"/>
    <property type="match status" value="1"/>
</dbReference>
<evidence type="ECO:0000259" key="18">
    <source>
        <dbReference type="Pfam" id="PF00122"/>
    </source>
</evidence>
<dbReference type="Pfam" id="PF00122">
    <property type="entry name" value="E1-E2_ATPase"/>
    <property type="match status" value="1"/>
</dbReference>
<dbReference type="GO" id="GO:0046872">
    <property type="term" value="F:metal ion binding"/>
    <property type="evidence" value="ECO:0007669"/>
    <property type="project" value="UniProtKB-KW"/>
</dbReference>
<dbReference type="SUPFAM" id="SSF81653">
    <property type="entry name" value="Calcium ATPase, transduction domain A"/>
    <property type="match status" value="1"/>
</dbReference>
<evidence type="ECO:0000256" key="12">
    <source>
        <dbReference type="ARBA" id="ARBA00022967"/>
    </source>
</evidence>
<dbReference type="Pfam" id="PF13246">
    <property type="entry name" value="Cation_ATPase"/>
    <property type="match status" value="1"/>
</dbReference>
<feature type="transmembrane region" description="Helical" evidence="17">
    <location>
        <begin position="996"/>
        <end position="1017"/>
    </location>
</feature>
<dbReference type="PRINTS" id="PR00121">
    <property type="entry name" value="NAKATPASE"/>
</dbReference>
<comment type="catalytic activity">
    <reaction evidence="16 17">
        <text>Ca(2+)(in) + ATP + H2O = Ca(2+)(out) + ADP + phosphate + H(+)</text>
        <dbReference type="Rhea" id="RHEA:18105"/>
        <dbReference type="ChEBI" id="CHEBI:15377"/>
        <dbReference type="ChEBI" id="CHEBI:15378"/>
        <dbReference type="ChEBI" id="CHEBI:29108"/>
        <dbReference type="ChEBI" id="CHEBI:30616"/>
        <dbReference type="ChEBI" id="CHEBI:43474"/>
        <dbReference type="ChEBI" id="CHEBI:456216"/>
        <dbReference type="EC" id="7.2.2.10"/>
    </reaction>
</comment>
<keyword evidence="22" id="KW-1185">Reference proteome</keyword>
<evidence type="ECO:0000256" key="9">
    <source>
        <dbReference type="ARBA" id="ARBA00022840"/>
    </source>
</evidence>
<dbReference type="InterPro" id="IPR023298">
    <property type="entry name" value="ATPase_P-typ_TM_dom_sf"/>
</dbReference>
<evidence type="ECO:0000256" key="17">
    <source>
        <dbReference type="RuleBase" id="RU361146"/>
    </source>
</evidence>
<evidence type="ECO:0000256" key="1">
    <source>
        <dbReference type="ARBA" id="ARBA00004127"/>
    </source>
</evidence>
<dbReference type="FunFam" id="2.70.150.10:FF:000006">
    <property type="entry name" value="Calcium-transporting ATPase"/>
    <property type="match status" value="1"/>
</dbReference>
<comment type="subcellular location">
    <subcellularLocation>
        <location evidence="1">Endomembrane system</location>
        <topology evidence="1">Multi-pass membrane protein</topology>
    </subcellularLocation>
    <subcellularLocation>
        <location evidence="17">Membrane</location>
        <topology evidence="17">Multi-pass membrane protein</topology>
    </subcellularLocation>
</comment>
<dbReference type="InterPro" id="IPR044492">
    <property type="entry name" value="P_typ_ATPase_HD_dom"/>
</dbReference>
<organism evidence="22">
    <name type="scientific">Selaginella moellendorffii</name>
    <name type="common">Spikemoss</name>
    <dbReference type="NCBI Taxonomy" id="88036"/>
    <lineage>
        <taxon>Eukaryota</taxon>
        <taxon>Viridiplantae</taxon>
        <taxon>Streptophyta</taxon>
        <taxon>Embryophyta</taxon>
        <taxon>Tracheophyta</taxon>
        <taxon>Lycopodiopsida</taxon>
        <taxon>Selaginellales</taxon>
        <taxon>Selaginellaceae</taxon>
        <taxon>Selaginella</taxon>
    </lineage>
</organism>
<dbReference type="SFLD" id="SFLDS00003">
    <property type="entry name" value="Haloacid_Dehalogenase"/>
    <property type="match status" value="1"/>
</dbReference>
<dbReference type="SUPFAM" id="SSF81665">
    <property type="entry name" value="Calcium ATPase, transmembrane domain M"/>
    <property type="match status" value="1"/>
</dbReference>
<dbReference type="PANTHER" id="PTHR24093:SF369">
    <property type="entry name" value="CALCIUM-TRANSPORTING ATPASE"/>
    <property type="match status" value="1"/>
</dbReference>
<dbReference type="EMBL" id="GL377674">
    <property type="protein sequence ID" value="EFJ08462.1"/>
    <property type="molecule type" value="Genomic_DNA"/>
</dbReference>
<feature type="transmembrane region" description="Helical" evidence="17">
    <location>
        <begin position="341"/>
        <end position="368"/>
    </location>
</feature>
<keyword evidence="5 17" id="KW-0812">Transmembrane</keyword>
<keyword evidence="8 17" id="KW-0106">Calcium</keyword>
<dbReference type="NCBIfam" id="TIGR01494">
    <property type="entry name" value="ATPase_P-type"/>
    <property type="match status" value="2"/>
</dbReference>
<dbReference type="Proteomes" id="UP000001514">
    <property type="component" value="Unassembled WGS sequence"/>
</dbReference>
<evidence type="ECO:0000259" key="19">
    <source>
        <dbReference type="Pfam" id="PF00689"/>
    </source>
</evidence>
<evidence type="ECO:0000256" key="13">
    <source>
        <dbReference type="ARBA" id="ARBA00022989"/>
    </source>
</evidence>
<keyword evidence="6" id="KW-0479">Metal-binding</keyword>
<dbReference type="FunFam" id="3.40.50.1000:FF:000018">
    <property type="entry name" value="Calcium-transporting ATPase"/>
    <property type="match status" value="1"/>
</dbReference>
<evidence type="ECO:0000256" key="16">
    <source>
        <dbReference type="ARBA" id="ARBA00048694"/>
    </source>
</evidence>
<dbReference type="GO" id="GO:0012505">
    <property type="term" value="C:endomembrane system"/>
    <property type="evidence" value="ECO:0007669"/>
    <property type="project" value="UniProtKB-SubCell"/>
</dbReference>
<feature type="domain" description="Cation-transporting P-type ATPase N-terminal" evidence="20">
    <location>
        <begin position="111"/>
        <end position="179"/>
    </location>
</feature>
<evidence type="ECO:0000256" key="4">
    <source>
        <dbReference type="ARBA" id="ARBA00022568"/>
    </source>
</evidence>
<reference evidence="21 22" key="1">
    <citation type="journal article" date="2011" name="Science">
        <title>The Selaginella genome identifies genetic changes associated with the evolution of vascular plants.</title>
        <authorList>
            <person name="Banks J.A."/>
            <person name="Nishiyama T."/>
            <person name="Hasebe M."/>
            <person name="Bowman J.L."/>
            <person name="Gribskov M."/>
            <person name="dePamphilis C."/>
            <person name="Albert V.A."/>
            <person name="Aono N."/>
            <person name="Aoyama T."/>
            <person name="Ambrose B.A."/>
            <person name="Ashton N.W."/>
            <person name="Axtell M.J."/>
            <person name="Barker E."/>
            <person name="Barker M.S."/>
            <person name="Bennetzen J.L."/>
            <person name="Bonawitz N.D."/>
            <person name="Chapple C."/>
            <person name="Cheng C."/>
            <person name="Correa L.G."/>
            <person name="Dacre M."/>
            <person name="DeBarry J."/>
            <person name="Dreyer I."/>
            <person name="Elias M."/>
            <person name="Engstrom E.M."/>
            <person name="Estelle M."/>
            <person name="Feng L."/>
            <person name="Finet C."/>
            <person name="Floyd S.K."/>
            <person name="Frommer W.B."/>
            <person name="Fujita T."/>
            <person name="Gramzow L."/>
            <person name="Gutensohn M."/>
            <person name="Harholt J."/>
            <person name="Hattori M."/>
            <person name="Heyl A."/>
            <person name="Hirai T."/>
            <person name="Hiwatashi Y."/>
            <person name="Ishikawa M."/>
            <person name="Iwata M."/>
            <person name="Karol K.G."/>
            <person name="Koehler B."/>
            <person name="Kolukisaoglu U."/>
            <person name="Kubo M."/>
            <person name="Kurata T."/>
            <person name="Lalonde S."/>
            <person name="Li K."/>
            <person name="Li Y."/>
            <person name="Litt A."/>
            <person name="Lyons E."/>
            <person name="Manning G."/>
            <person name="Maruyama T."/>
            <person name="Michael T.P."/>
            <person name="Mikami K."/>
            <person name="Miyazaki S."/>
            <person name="Morinaga S."/>
            <person name="Murata T."/>
            <person name="Mueller-Roeber B."/>
            <person name="Nelson D.R."/>
            <person name="Obara M."/>
            <person name="Oguri Y."/>
            <person name="Olmstead R.G."/>
            <person name="Onodera N."/>
            <person name="Petersen B.L."/>
            <person name="Pils B."/>
            <person name="Prigge M."/>
            <person name="Rensing S.A."/>
            <person name="Riano-Pachon D.M."/>
            <person name="Roberts A.W."/>
            <person name="Sato Y."/>
            <person name="Scheller H.V."/>
            <person name="Schulz B."/>
            <person name="Schulz C."/>
            <person name="Shakirov E.V."/>
            <person name="Shibagaki N."/>
            <person name="Shinohara N."/>
            <person name="Shippen D.E."/>
            <person name="Soerensen I."/>
            <person name="Sotooka R."/>
            <person name="Sugimoto N."/>
            <person name="Sugita M."/>
            <person name="Sumikawa N."/>
            <person name="Tanurdzic M."/>
            <person name="Theissen G."/>
            <person name="Ulvskov P."/>
            <person name="Wakazuki S."/>
            <person name="Weng J.K."/>
            <person name="Willats W.W."/>
            <person name="Wipf D."/>
            <person name="Wolf P.G."/>
            <person name="Yang L."/>
            <person name="Zimmer A.D."/>
            <person name="Zhu Q."/>
            <person name="Mitros T."/>
            <person name="Hellsten U."/>
            <person name="Loque D."/>
            <person name="Otillar R."/>
            <person name="Salamov A."/>
            <person name="Schmutz J."/>
            <person name="Shapiro H."/>
            <person name="Lindquist E."/>
            <person name="Lucas S."/>
            <person name="Rokhsar D."/>
            <person name="Grigoriev I.V."/>
        </authorList>
    </citation>
    <scope>NUCLEOTIDE SEQUENCE [LARGE SCALE GENOMIC DNA]</scope>
</reference>
<evidence type="ECO:0000256" key="6">
    <source>
        <dbReference type="ARBA" id="ARBA00022723"/>
    </source>
</evidence>
<keyword evidence="10" id="KW-0460">Magnesium</keyword>
<keyword evidence="13 17" id="KW-1133">Transmembrane helix</keyword>
<dbReference type="InterPro" id="IPR006068">
    <property type="entry name" value="ATPase_P-typ_cation-transptr_C"/>
</dbReference>
<dbReference type="InterPro" id="IPR006408">
    <property type="entry name" value="P-type_ATPase_IIB"/>
</dbReference>
<dbReference type="EC" id="7.2.2.10" evidence="17"/>
<dbReference type="SFLD" id="SFLDF00027">
    <property type="entry name" value="p-type_atpase"/>
    <property type="match status" value="1"/>
</dbReference>
<accession>D8T4Q6</accession>
<dbReference type="PROSITE" id="PS00154">
    <property type="entry name" value="ATPASE_E1_E2"/>
    <property type="match status" value="1"/>
</dbReference>
<dbReference type="eggNOG" id="KOG0204">
    <property type="taxonomic scope" value="Eukaryota"/>
</dbReference>
<evidence type="ECO:0000256" key="8">
    <source>
        <dbReference type="ARBA" id="ARBA00022837"/>
    </source>
</evidence>
<feature type="domain" description="P-type ATPase A" evidence="18">
    <location>
        <begin position="227"/>
        <end position="325"/>
    </location>
</feature>
<dbReference type="SUPFAM" id="SSF56784">
    <property type="entry name" value="HAD-like"/>
    <property type="match status" value="1"/>
</dbReference>
<keyword evidence="3 17" id="KW-0813">Transport</keyword>
<dbReference type="PANTHER" id="PTHR24093">
    <property type="entry name" value="CATION TRANSPORTING ATPASE"/>
    <property type="match status" value="1"/>
</dbReference>
<evidence type="ECO:0000256" key="2">
    <source>
        <dbReference type="ARBA" id="ARBA00006124"/>
    </source>
</evidence>
<keyword evidence="9 17" id="KW-0067">ATP-binding</keyword>
<sequence>MSFDGCTPRCSPLSSPWRRLGEEEEGTSYLERWRQATLVINAIQRFKCNSEQCVQMTSQSSPNSPSRKFRLGTNVIRAIFRFKEAGKLAGIDRKELVTLVADHNLELLEQLGGVDGLAKALSTSTKNGIEDEVPKIERRRLLYGSNTYPQQSPKGFLAFLWEACQDLTLVILGVCAVVSLALALATKASWYDGASIAFTVILVVCVTACSDYKQSLQFQRLNAEKRKIHVEVLRGGRRIGVSIFELVVGDVVPLKTGDQIPADGVLVEGYSLVVDESSLTGESDPMSKGLDHPFFMSGCKVVDGYGTILITSVGINTEWGRAMAALTDDISDEETPLQMRLAGAATVIGAIGLAVAIICFSMLFIRYFVEDYKKDKKAVAVFKRNVNILSVAVTILVVAVPEGLPLAVTLSLAYSMRKLMTHKSLVRHLAACETMGSATTICSDKTGTLTMNQMTVIESWVAGQTRSFHEIRGLPDAVTSVIFDGVAHNSAGSVYYTLDRNGVPEVAGSPTEKALLSWGLQLGMDYSTVRAASSIIAVEPFNSTKKMAGVAIKRNNGTLCALWKGAAEIILDLCENWLDGEGTEKVLSSEMVSSIHGTLTHMAASTLRCLAFAIKTYNSMDGRPIPTAGLTFVALVGIKDPCRPGVREAVRKCQDAGVKVRMVTGDNVLTARAIASECGILMPGGLVCEGSFFRNLTDNERFQIVPKIDVLARSTPSDKLLLVKTLKSLNEIVAVTGDGTNDAPALREAHIGLSMGIIGTEVAKESSDIIILDDNFASVVKVVHWGRSVYENIQKFIQFQLTVNLAALSTNLVAAGRSENVPLNTVQLLWVNLIMDTLGALALATEPPTEEMMERAPIGLSEPLVTNVMWRNIFGQVAFSNSSSSFSVKSLHYFRQAAYQVAVLLVLYFRGDQILHLKGSPAQKIVLRNTIIFNSFVLCQVFNEINARKLQKLNVLKGVFQSYLFCTVIGVTSVIQIVIIEFLGKYFKTTRLVIHYWLLCVGIGFLSIPLACLMKLVHVPKKPIFNANWSRRRRRPQHPGTDTNGTCWEWKKWNKNQSRGFEHAVQVEQ</sequence>
<dbReference type="CDD" id="cd02081">
    <property type="entry name" value="P-type_ATPase_Ca_PMCA-like"/>
    <property type="match status" value="1"/>
</dbReference>
<evidence type="ECO:0000256" key="11">
    <source>
        <dbReference type="ARBA" id="ARBA00022860"/>
    </source>
</evidence>
<dbReference type="GO" id="GO:0005524">
    <property type="term" value="F:ATP binding"/>
    <property type="evidence" value="ECO:0007669"/>
    <property type="project" value="UniProtKB-KW"/>
</dbReference>
<dbReference type="AlphaFoldDB" id="D8T4Q6"/>
<dbReference type="InParanoid" id="D8T4Q6"/>
<evidence type="ECO:0000256" key="5">
    <source>
        <dbReference type="ARBA" id="ARBA00022692"/>
    </source>
</evidence>
<keyword evidence="11" id="KW-0112">Calmodulin-binding</keyword>
<dbReference type="SUPFAM" id="SSF81660">
    <property type="entry name" value="Metal cation-transporting ATPase, ATP-binding domain N"/>
    <property type="match status" value="1"/>
</dbReference>
<dbReference type="STRING" id="88036.D8T4Q6"/>
<dbReference type="NCBIfam" id="TIGR01517">
    <property type="entry name" value="ATPase-IIB_Ca"/>
    <property type="match status" value="1"/>
</dbReference>
<evidence type="ECO:0000256" key="15">
    <source>
        <dbReference type="ARBA" id="ARBA00023136"/>
    </source>
</evidence>
<comment type="function">
    <text evidence="17">Catalyzes the hydrolysis of ATP coupled with the transport of calcium.</text>
</comment>
<dbReference type="GO" id="GO:0005388">
    <property type="term" value="F:P-type calcium transporter activity"/>
    <property type="evidence" value="ECO:0000318"/>
    <property type="project" value="GO_Central"/>
</dbReference>
<dbReference type="InterPro" id="IPR059000">
    <property type="entry name" value="ATPase_P-type_domA"/>
</dbReference>
<dbReference type="InterPro" id="IPR004014">
    <property type="entry name" value="ATPase_P-typ_cation-transptr_N"/>
</dbReference>